<dbReference type="SUPFAM" id="SSF56112">
    <property type="entry name" value="Protein kinase-like (PK-like)"/>
    <property type="match status" value="1"/>
</dbReference>
<dbReference type="Proteomes" id="UP000799423">
    <property type="component" value="Unassembled WGS sequence"/>
</dbReference>
<keyword evidence="4" id="KW-1185">Reference proteome</keyword>
<dbReference type="PANTHER" id="PTHR21310:SF58">
    <property type="entry name" value="AMINOGLYCOSIDE PHOSPHOTRANSFERASE DOMAIN-CONTAINING PROTEIN"/>
    <property type="match status" value="1"/>
</dbReference>
<reference evidence="3" key="1">
    <citation type="submission" date="2020-01" db="EMBL/GenBank/DDBJ databases">
        <authorList>
            <consortium name="DOE Joint Genome Institute"/>
            <person name="Haridas S."/>
            <person name="Albert R."/>
            <person name="Binder M."/>
            <person name="Bloem J."/>
            <person name="Labutti K."/>
            <person name="Salamov A."/>
            <person name="Andreopoulos B."/>
            <person name="Baker S.E."/>
            <person name="Barry K."/>
            <person name="Bills G."/>
            <person name="Bluhm B.H."/>
            <person name="Cannon C."/>
            <person name="Castanera R."/>
            <person name="Culley D.E."/>
            <person name="Daum C."/>
            <person name="Ezra D."/>
            <person name="Gonzalez J.B."/>
            <person name="Henrissat B."/>
            <person name="Kuo A."/>
            <person name="Liang C."/>
            <person name="Lipzen A."/>
            <person name="Lutzoni F."/>
            <person name="Magnuson J."/>
            <person name="Mondo S."/>
            <person name="Nolan M."/>
            <person name="Ohm R."/>
            <person name="Pangilinan J."/>
            <person name="Park H.-J."/>
            <person name="Ramirez L."/>
            <person name="Alfaro M."/>
            <person name="Sun H."/>
            <person name="Tritt A."/>
            <person name="Yoshinaga Y."/>
            <person name="Zwiers L.-H."/>
            <person name="Turgeon B.G."/>
            <person name="Goodwin S.B."/>
            <person name="Spatafora J.W."/>
            <person name="Crous P.W."/>
            <person name="Grigoriev I.V."/>
        </authorList>
    </citation>
    <scope>NUCLEOTIDE SEQUENCE</scope>
    <source>
        <strain evidence="3">IPT5</strain>
    </source>
</reference>
<evidence type="ECO:0000313" key="4">
    <source>
        <dbReference type="Proteomes" id="UP000799423"/>
    </source>
</evidence>
<evidence type="ECO:0000256" key="1">
    <source>
        <dbReference type="SAM" id="MobiDB-lite"/>
    </source>
</evidence>
<feature type="region of interest" description="Disordered" evidence="1">
    <location>
        <begin position="274"/>
        <end position="294"/>
    </location>
</feature>
<evidence type="ECO:0000313" key="3">
    <source>
        <dbReference type="EMBL" id="KAF2856647.1"/>
    </source>
</evidence>
<protein>
    <recommendedName>
        <fullName evidence="2">Aminoglycoside phosphotransferase domain-containing protein</fullName>
    </recommendedName>
</protein>
<feature type="domain" description="Aminoglycoside phosphotransferase" evidence="2">
    <location>
        <begin position="344"/>
        <end position="567"/>
    </location>
</feature>
<dbReference type="EMBL" id="MU006288">
    <property type="protein sequence ID" value="KAF2856647.1"/>
    <property type="molecule type" value="Genomic_DNA"/>
</dbReference>
<dbReference type="OrthoDB" id="10003767at2759"/>
<dbReference type="CDD" id="cd05120">
    <property type="entry name" value="APH_ChoK_like"/>
    <property type="match status" value="1"/>
</dbReference>
<evidence type="ECO:0000259" key="2">
    <source>
        <dbReference type="Pfam" id="PF01636"/>
    </source>
</evidence>
<accession>A0A6A7BP26</accession>
<dbReference type="PANTHER" id="PTHR21310">
    <property type="entry name" value="AMINOGLYCOSIDE PHOSPHOTRANSFERASE-RELATED-RELATED"/>
    <property type="match status" value="1"/>
</dbReference>
<dbReference type="Pfam" id="PF01636">
    <property type="entry name" value="APH"/>
    <property type="match status" value="1"/>
</dbReference>
<dbReference type="InterPro" id="IPR002575">
    <property type="entry name" value="Aminoglycoside_PTrfase"/>
</dbReference>
<proteinExistence type="predicted"/>
<dbReference type="Gene3D" id="3.90.1200.10">
    <property type="match status" value="1"/>
</dbReference>
<organism evidence="3 4">
    <name type="scientific">Plenodomus tracheiphilus IPT5</name>
    <dbReference type="NCBI Taxonomy" id="1408161"/>
    <lineage>
        <taxon>Eukaryota</taxon>
        <taxon>Fungi</taxon>
        <taxon>Dikarya</taxon>
        <taxon>Ascomycota</taxon>
        <taxon>Pezizomycotina</taxon>
        <taxon>Dothideomycetes</taxon>
        <taxon>Pleosporomycetidae</taxon>
        <taxon>Pleosporales</taxon>
        <taxon>Pleosporineae</taxon>
        <taxon>Leptosphaeriaceae</taxon>
        <taxon>Plenodomus</taxon>
    </lineage>
</organism>
<dbReference type="InterPro" id="IPR051678">
    <property type="entry name" value="AGP_Transferase"/>
</dbReference>
<dbReference type="Gene3D" id="3.30.200.150">
    <property type="match status" value="1"/>
</dbReference>
<dbReference type="AlphaFoldDB" id="A0A6A7BP26"/>
<dbReference type="InterPro" id="IPR011009">
    <property type="entry name" value="Kinase-like_dom_sf"/>
</dbReference>
<name>A0A6A7BP26_9PLEO</name>
<sequence>MGSPYHVSGSASRHFPHDQSSAEYKALSIIAKLLEHPQRTILSTFIQQAFDKELAAQFLLAEISGHENDTITEFLADWISLLKKVRPVVCKELNDSLAQSVWRRDGGKCCISKVQVDKNVNEGSTFVYIMPPSLFKDGDMVSNKRLHRILAAYIGDERLEKLRSLLDYNTNSSHRDLTSQIILLSTKVFEQVRNGRLSLKASLPAATEFSARYLAKTNAFLPLDQVETPRFITLENQAVDLTSLTSAQLLEAHHHFADALAWLEVSEYMKQEHSTSDTLDTRDKASYDKKGPGKKSWSQWCLNYISRTILHLWIQLPVAVRAFTYKSLASVSCRFYGYTGSDRTYRLPFNLYLRMASSDWSSKHQAEYQALKLVQKYTLIPAPRAIDVIKCSDSSFFLMTGLPGRGVGLMLPTMTDKQVDAIVQELKVYIAELRQIPNKTNSGFQICNALGGGILDWRIGDSQREELRFRDEKEFNQYLIRDLPLDEDMRGLIAKSHCVQHDIVFTHADLNLRNILVGEDMKISGIVDWECAGWYPGYWECSKAHFTVRHTARWIADVVDQVFPQYRDEVRAEDVLSSLAPSW</sequence>
<feature type="compositionally biased region" description="Basic and acidic residues" evidence="1">
    <location>
        <begin position="274"/>
        <end position="291"/>
    </location>
</feature>
<gene>
    <name evidence="3" type="ORF">T440DRAFT_550000</name>
</gene>